<dbReference type="GO" id="GO:0006605">
    <property type="term" value="P:protein targeting"/>
    <property type="evidence" value="ECO:0007669"/>
    <property type="project" value="UniProtKB-UniRule"/>
</dbReference>
<keyword evidence="4 9" id="KW-0812">Transmembrane</keyword>
<evidence type="ECO:0000256" key="2">
    <source>
        <dbReference type="ARBA" id="ARBA00022448"/>
    </source>
</evidence>
<evidence type="ECO:0000256" key="1">
    <source>
        <dbReference type="ARBA" id="ARBA00004370"/>
    </source>
</evidence>
<keyword evidence="11" id="KW-1185">Reference proteome</keyword>
<dbReference type="STRING" id="56804.BAE46_07645"/>
<feature type="transmembrane region" description="Helical" evidence="9">
    <location>
        <begin position="14"/>
        <end position="34"/>
    </location>
</feature>
<keyword evidence="2 9" id="KW-0813">Transport</keyword>
<keyword evidence="6 9" id="KW-1133">Transmembrane helix</keyword>
<comment type="function">
    <text evidence="9">Essential subunit of the Sec protein translocation channel SecYEG. Clamps together the 2 halves of SecY. May contact the channel plug during translocation.</text>
</comment>
<dbReference type="eggNOG" id="COG0690">
    <property type="taxonomic scope" value="Bacteria"/>
</dbReference>
<dbReference type="NCBIfam" id="TIGR00964">
    <property type="entry name" value="secE_bact"/>
    <property type="match status" value="1"/>
</dbReference>
<dbReference type="GO" id="GO:0009306">
    <property type="term" value="P:protein secretion"/>
    <property type="evidence" value="ECO:0007669"/>
    <property type="project" value="UniProtKB-UniRule"/>
</dbReference>
<keyword evidence="3 9" id="KW-1003">Cell membrane</keyword>
<sequence>MSEKVENTSNPLDMVKWILVAVLLGGLVYAYTTYEDISVLYRALGAVAIVVVAGFISATTFKGKTFLQFAKDARIEVRKVVWPTRQEVVRMTLVILAATALVGLMLYFIDMIIVWVVGLVTGIGV</sequence>
<organism evidence="10 11">
    <name type="scientific">Glaciecola punicea ACAM 611</name>
    <dbReference type="NCBI Taxonomy" id="1121923"/>
    <lineage>
        <taxon>Bacteria</taxon>
        <taxon>Pseudomonadati</taxon>
        <taxon>Pseudomonadota</taxon>
        <taxon>Gammaproteobacteria</taxon>
        <taxon>Alteromonadales</taxon>
        <taxon>Alteromonadaceae</taxon>
        <taxon>Glaciecola</taxon>
    </lineage>
</organism>
<keyword evidence="7 9" id="KW-0811">Translocation</keyword>
<feature type="transmembrane region" description="Helical" evidence="9">
    <location>
        <begin position="40"/>
        <end position="61"/>
    </location>
</feature>
<dbReference type="GO" id="GO:0065002">
    <property type="term" value="P:intracellular protein transmembrane transport"/>
    <property type="evidence" value="ECO:0007669"/>
    <property type="project" value="UniProtKB-UniRule"/>
</dbReference>
<dbReference type="InterPro" id="IPR001901">
    <property type="entry name" value="Translocase_SecE/Sec61-g"/>
</dbReference>
<evidence type="ECO:0000256" key="4">
    <source>
        <dbReference type="ARBA" id="ARBA00022692"/>
    </source>
</evidence>
<comment type="similarity">
    <text evidence="9">Belongs to the SecE/SEC61-gamma family.</text>
</comment>
<dbReference type="AlphaFoldDB" id="H5T856"/>
<feature type="transmembrane region" description="Helical" evidence="9">
    <location>
        <begin position="93"/>
        <end position="117"/>
    </location>
</feature>
<dbReference type="Gene3D" id="1.20.5.1030">
    <property type="entry name" value="Preprotein translocase secy subunit"/>
    <property type="match status" value="1"/>
</dbReference>
<evidence type="ECO:0000313" key="10">
    <source>
        <dbReference type="EMBL" id="GAB54483.1"/>
    </source>
</evidence>
<dbReference type="InterPro" id="IPR005807">
    <property type="entry name" value="SecE_bac"/>
</dbReference>
<dbReference type="RefSeq" id="WP_006002759.1">
    <property type="nucleotide sequence ID" value="NZ_BAET01000005.1"/>
</dbReference>
<protein>
    <recommendedName>
        <fullName evidence="9">Protein translocase subunit SecE</fullName>
    </recommendedName>
</protein>
<dbReference type="EMBL" id="BAET01000005">
    <property type="protein sequence ID" value="GAB54483.1"/>
    <property type="molecule type" value="Genomic_DNA"/>
</dbReference>
<reference evidence="10 11" key="2">
    <citation type="journal article" date="2017" name="Antonie Van Leeuwenhoek">
        <title>Rhizobium rhizosphaerae sp. nov., a novel species isolated from rice rhizosphere.</title>
        <authorList>
            <person name="Zhao J.J."/>
            <person name="Zhang J."/>
            <person name="Zhang R.J."/>
            <person name="Zhang C.W."/>
            <person name="Yin H.Q."/>
            <person name="Zhang X.X."/>
        </authorList>
    </citation>
    <scope>NUCLEOTIDE SEQUENCE [LARGE SCALE GENOMIC DNA]</scope>
    <source>
        <strain evidence="10 11">ACAM 611</strain>
    </source>
</reference>
<evidence type="ECO:0000256" key="5">
    <source>
        <dbReference type="ARBA" id="ARBA00022927"/>
    </source>
</evidence>
<dbReference type="PROSITE" id="PS01067">
    <property type="entry name" value="SECE_SEC61G"/>
    <property type="match status" value="1"/>
</dbReference>
<dbReference type="OrthoDB" id="9806365at2"/>
<keyword evidence="5 9" id="KW-0653">Protein transport</keyword>
<keyword evidence="8 9" id="KW-0472">Membrane</keyword>
<dbReference type="PRINTS" id="PR01650">
    <property type="entry name" value="SECETRNLCASE"/>
</dbReference>
<dbReference type="Proteomes" id="UP000053586">
    <property type="component" value="Unassembled WGS sequence"/>
</dbReference>
<dbReference type="HAMAP" id="MF_00422">
    <property type="entry name" value="SecE"/>
    <property type="match status" value="1"/>
</dbReference>
<dbReference type="Pfam" id="PF00584">
    <property type="entry name" value="SecE"/>
    <property type="match status" value="1"/>
</dbReference>
<name>H5T856_9ALTE</name>
<accession>H5T856</accession>
<dbReference type="PANTHER" id="PTHR33910:SF1">
    <property type="entry name" value="PROTEIN TRANSLOCASE SUBUNIT SECE"/>
    <property type="match status" value="1"/>
</dbReference>
<evidence type="ECO:0000313" key="11">
    <source>
        <dbReference type="Proteomes" id="UP000053586"/>
    </source>
</evidence>
<comment type="caution">
    <text evidence="9">Lacks conserved residue(s) required for the propagation of feature annotation.</text>
</comment>
<evidence type="ECO:0000256" key="9">
    <source>
        <dbReference type="HAMAP-Rule" id="MF_00422"/>
    </source>
</evidence>
<evidence type="ECO:0000256" key="6">
    <source>
        <dbReference type="ARBA" id="ARBA00022989"/>
    </source>
</evidence>
<dbReference type="PANTHER" id="PTHR33910">
    <property type="entry name" value="PROTEIN TRANSLOCASE SUBUNIT SECE"/>
    <property type="match status" value="1"/>
</dbReference>
<reference evidence="10 11" key="1">
    <citation type="journal article" date="2012" name="J. Bacteriol.">
        <title>Genome sequence of proteorhodopsin-containing sea ice bacterium Glaciecola punicea ACAM 611T.</title>
        <authorList>
            <person name="Qin Q.-L."/>
            <person name="Xie B.-B."/>
            <person name="Shu Y.-L."/>
            <person name="Rong J.-C."/>
            <person name="Zhao D.-L."/>
            <person name="Zhang X.-Y."/>
            <person name="Chen X.-L."/>
            <person name="Zhou B.-C."/>
            <person name="Zhanga Y.-Z."/>
        </authorList>
    </citation>
    <scope>NUCLEOTIDE SEQUENCE [LARGE SCALE GENOMIC DNA]</scope>
    <source>
        <strain evidence="10 11">ACAM 611</strain>
    </source>
</reference>
<proteinExistence type="inferred from homology"/>
<evidence type="ECO:0000256" key="3">
    <source>
        <dbReference type="ARBA" id="ARBA00022475"/>
    </source>
</evidence>
<evidence type="ECO:0000256" key="8">
    <source>
        <dbReference type="ARBA" id="ARBA00023136"/>
    </source>
</evidence>
<dbReference type="GO" id="GO:0008320">
    <property type="term" value="F:protein transmembrane transporter activity"/>
    <property type="evidence" value="ECO:0007669"/>
    <property type="project" value="UniProtKB-UniRule"/>
</dbReference>
<dbReference type="GO" id="GO:0043952">
    <property type="term" value="P:protein transport by the Sec complex"/>
    <property type="evidence" value="ECO:0007669"/>
    <property type="project" value="UniProtKB-UniRule"/>
</dbReference>
<comment type="subcellular location">
    <subcellularLocation>
        <location evidence="1">Membrane</location>
    </subcellularLocation>
</comment>
<comment type="subunit">
    <text evidence="9">Component of the Sec protein translocase complex. Heterotrimer consisting of SecY, SecE and SecG subunits. The heterotrimers can form oligomers, although 1 heterotrimer is thought to be able to translocate proteins. Interacts with the ribosome. Interacts with SecDF, and other proteins may be involved. Interacts with SecA.</text>
</comment>
<gene>
    <name evidence="9 10" type="primary">secE</name>
    <name evidence="10" type="ORF">GPUN_0335</name>
</gene>
<dbReference type="GO" id="GO:0005886">
    <property type="term" value="C:plasma membrane"/>
    <property type="evidence" value="ECO:0007669"/>
    <property type="project" value="UniProtKB-UniRule"/>
</dbReference>
<dbReference type="InterPro" id="IPR038379">
    <property type="entry name" value="SecE_sf"/>
</dbReference>
<comment type="caution">
    <text evidence="10">The sequence shown here is derived from an EMBL/GenBank/DDBJ whole genome shotgun (WGS) entry which is preliminary data.</text>
</comment>
<evidence type="ECO:0000256" key="7">
    <source>
        <dbReference type="ARBA" id="ARBA00023010"/>
    </source>
</evidence>